<reference evidence="2 3" key="1">
    <citation type="submission" date="2019-08" db="EMBL/GenBank/DDBJ databases">
        <title>Seonamhaeicola sediminis sp. nov., isolated from marine sediment.</title>
        <authorList>
            <person name="Cao W.R."/>
        </authorList>
    </citation>
    <scope>NUCLEOTIDE SEQUENCE [LARGE SCALE GENOMIC DNA]</scope>
    <source>
        <strain evidence="2 3">1505</strain>
    </source>
</reference>
<evidence type="ECO:0000313" key="2">
    <source>
        <dbReference type="EMBL" id="TXG36680.1"/>
    </source>
</evidence>
<protein>
    <submittedName>
        <fullName evidence="2">DUF4240 domain-containing protein</fullName>
    </submittedName>
</protein>
<evidence type="ECO:0000259" key="1">
    <source>
        <dbReference type="Pfam" id="PF14024"/>
    </source>
</evidence>
<proteinExistence type="predicted"/>
<evidence type="ECO:0000313" key="3">
    <source>
        <dbReference type="Proteomes" id="UP000321080"/>
    </source>
</evidence>
<comment type="caution">
    <text evidence="2">The sequence shown here is derived from an EMBL/GenBank/DDBJ whole genome shotgun (WGS) entry which is preliminary data.</text>
</comment>
<accession>A0A5C7GG18</accession>
<dbReference type="InterPro" id="IPR025334">
    <property type="entry name" value="DUF4240"/>
</dbReference>
<dbReference type="AlphaFoldDB" id="A0A5C7GG18"/>
<dbReference type="Pfam" id="PF14024">
    <property type="entry name" value="DUF4240"/>
    <property type="match status" value="1"/>
</dbReference>
<dbReference type="OrthoDB" id="6200718at2"/>
<name>A0A5C7GG18_9FLAO</name>
<feature type="domain" description="DUF4240" evidence="1">
    <location>
        <begin position="170"/>
        <end position="290"/>
    </location>
</feature>
<organism evidence="2 3">
    <name type="scientific">Seonamhaeicola maritimus</name>
    <dbReference type="NCBI Taxonomy" id="2591822"/>
    <lineage>
        <taxon>Bacteria</taxon>
        <taxon>Pseudomonadati</taxon>
        <taxon>Bacteroidota</taxon>
        <taxon>Flavobacteriia</taxon>
        <taxon>Flavobacteriales</taxon>
        <taxon>Flavobacteriaceae</taxon>
    </lineage>
</organism>
<keyword evidence="3" id="KW-1185">Reference proteome</keyword>
<dbReference type="Proteomes" id="UP000321080">
    <property type="component" value="Unassembled WGS sequence"/>
</dbReference>
<dbReference type="EMBL" id="VRKQ01000010">
    <property type="protein sequence ID" value="TXG36680.1"/>
    <property type="molecule type" value="Genomic_DNA"/>
</dbReference>
<sequence>MTVKEGDIFISKLERNFFGAFRILKTNGKTSFTEDLECILVGITKYIGLEKPKLNDKNLTEILIENRFFCNNKSAIGIRILKGIENFEYLGNIPLKKDERNFKIEIGDSTNGCHPYYGAFDKNFGQDAFYEWRWENEKEEFQQEVEIAKIESEKRAEEYRKRNMKPKKMMDEKSFWEVIDKIDWSKSDDEERMLTAIKFLANKKVTEIKQFQENLSYKLYLLDNEENAKNIGENSYGKDNFSADYFLYARCCVIANGKSMFESVILDSKKMPKDLDFEPLLYLATSAYEQKMKKDFEYESGCDYETYSNINGWK</sequence>
<dbReference type="RefSeq" id="WP_147767605.1">
    <property type="nucleotide sequence ID" value="NZ_VRKQ01000010.1"/>
</dbReference>
<gene>
    <name evidence="2" type="ORF">FUA22_08845</name>
</gene>